<dbReference type="RefSeq" id="WP_002956522.1">
    <property type="nucleotide sequence ID" value="NC_020555.1"/>
</dbReference>
<name>A0AAI8MNE9_9HELI</name>
<dbReference type="Pfam" id="PF03883">
    <property type="entry name" value="H2O2_YaaD"/>
    <property type="match status" value="1"/>
</dbReference>
<organism evidence="1 4">
    <name type="scientific">Helicobacter cinaedi CCUG 18818 = ATCC BAA-847</name>
    <dbReference type="NCBI Taxonomy" id="537971"/>
    <lineage>
        <taxon>Bacteria</taxon>
        <taxon>Pseudomonadati</taxon>
        <taxon>Campylobacterota</taxon>
        <taxon>Epsilonproteobacteria</taxon>
        <taxon>Campylobacterales</taxon>
        <taxon>Helicobacteraceae</taxon>
        <taxon>Helicobacter</taxon>
    </lineage>
</organism>
<dbReference type="AlphaFoldDB" id="A0AAI8MNE9"/>
<evidence type="ECO:0000313" key="2">
    <source>
        <dbReference type="EMBL" id="EFR46660.1"/>
    </source>
</evidence>
<dbReference type="KEGG" id="hcb:HCBAA847_0884"/>
<dbReference type="GO" id="GO:0033194">
    <property type="term" value="P:response to hydroperoxide"/>
    <property type="evidence" value="ECO:0007669"/>
    <property type="project" value="TreeGrafter"/>
</dbReference>
<dbReference type="PANTHER" id="PTHR30283">
    <property type="entry name" value="PEROXIDE STRESS RESPONSE PROTEIN YAAA"/>
    <property type="match status" value="1"/>
</dbReference>
<keyword evidence="3" id="KW-1185">Reference proteome</keyword>
<reference evidence="1 4" key="2">
    <citation type="journal article" date="2012" name="J. Bacteriol.">
        <title>Complete Genome Sequence of Helicobacter cinaedi Type Strain ATCC BAA-847.</title>
        <authorList>
            <person name="Miyoshi-Akiyama T."/>
            <person name="Takeshita N."/>
            <person name="Ohmagari N."/>
            <person name="Kirikae T."/>
        </authorList>
    </citation>
    <scope>NUCLEOTIDE SEQUENCE [LARGE SCALE GENOMIC DNA]</scope>
    <source>
        <strain evidence="1 4">ATCC BAA-847</strain>
    </source>
</reference>
<gene>
    <name evidence="1" type="ORF">HCBAA847_0884</name>
    <name evidence="2" type="ORF">HCCG_01207</name>
</gene>
<reference evidence="2" key="1">
    <citation type="submission" date="2008-08" db="EMBL/GenBank/DDBJ databases">
        <title>Annotation of Helicobacter cinaedi strain CCUG 18818.</title>
        <authorList>
            <consortium name="The Broad Institute Genome Sequencing Platform"/>
            <person name="Fox J.G."/>
            <person name="Shen Z."/>
            <person name="Charoenlap N."/>
            <person name="Schauer D.B."/>
            <person name="Ward D."/>
            <person name="Mehta T."/>
            <person name="Young S."/>
            <person name="Jaffe D."/>
            <person name="Gnerre S."/>
            <person name="Berlin A."/>
            <person name="Heiman D."/>
            <person name="Hepburn T."/>
            <person name="Shea T."/>
            <person name="Sykes S."/>
            <person name="Alvarado L."/>
            <person name="Kodira C."/>
            <person name="Borodovsky M."/>
            <person name="Lander E."/>
            <person name="Galagan J."/>
            <person name="Nusbaum C."/>
            <person name="Birren B."/>
        </authorList>
    </citation>
    <scope>NUCLEOTIDE SEQUENCE</scope>
    <source>
        <strain evidence="2">CCUG 18818</strain>
    </source>
</reference>
<evidence type="ECO:0000313" key="4">
    <source>
        <dbReference type="Proteomes" id="UP000006036"/>
    </source>
</evidence>
<evidence type="ECO:0000313" key="3">
    <source>
        <dbReference type="Proteomes" id="UP000005755"/>
    </source>
</evidence>
<dbReference type="GO" id="GO:0005829">
    <property type="term" value="C:cytosol"/>
    <property type="evidence" value="ECO:0007669"/>
    <property type="project" value="TreeGrafter"/>
</dbReference>
<dbReference type="Proteomes" id="UP000005755">
    <property type="component" value="Unassembled WGS sequence"/>
</dbReference>
<reference evidence="1" key="3">
    <citation type="submission" date="2012-07" db="EMBL/GenBank/DDBJ databases">
        <authorList>
            <person name="Akiyama T."/>
            <person name="Takeshita N."/>
            <person name="Ohmagari N."/>
            <person name="Kirikae T."/>
        </authorList>
    </citation>
    <scope>NUCLEOTIDE SEQUENCE</scope>
    <source>
        <strain evidence="1">ATCC BAA-847</strain>
    </source>
</reference>
<dbReference type="EMBL" id="AP012492">
    <property type="protein sequence ID" value="BAM32122.1"/>
    <property type="molecule type" value="Genomic_DNA"/>
</dbReference>
<evidence type="ECO:0000313" key="1">
    <source>
        <dbReference type="EMBL" id="BAM32122.1"/>
    </source>
</evidence>
<dbReference type="EMBL" id="DS990392">
    <property type="protein sequence ID" value="EFR46660.1"/>
    <property type="molecule type" value="Genomic_DNA"/>
</dbReference>
<dbReference type="InterPro" id="IPR005583">
    <property type="entry name" value="YaaA"/>
</dbReference>
<dbReference type="Proteomes" id="UP000006036">
    <property type="component" value="Chromosome 1"/>
</dbReference>
<proteinExistence type="predicted"/>
<dbReference type="PANTHER" id="PTHR30283:SF4">
    <property type="entry name" value="PEROXIDE STRESS RESISTANCE PROTEIN YAAA"/>
    <property type="match status" value="1"/>
</dbReference>
<sequence length="249" mass="27973">MKILFSPSEGKIIPNGDLRVFDLESLESNGVSLVVKEAVKQYIVFLQSGAESKISTLFGTKKLDLDELALAQNCLNAPCVEAVRLYNGVGYKALDFERLDSKAKSYVREHLYIFSNLFGMVRADTPLPYYNLHQGKGKGTFALKALYKNLKSSIDEILENSEVLDLRAEAYLKVYQVEKCKHYTQVVFLKNGKRVSHYAKHYRGIYARAVAQKGLDSTKELEHLEIAGLVLSEVKHGKNATILTYEVVS</sequence>
<reference evidence="3" key="4">
    <citation type="journal article" date="2014" name="Genome Announc.">
        <title>Draft genome sequences of six enterohepatic helicobacter species isolated from humans and one from rhesus macaques.</title>
        <authorList>
            <person name="Shen Z."/>
            <person name="Sheh A."/>
            <person name="Young S.K."/>
            <person name="Abouelliel A."/>
            <person name="Ward D.V."/>
            <person name="Earl A.M."/>
            <person name="Fox J.G."/>
        </authorList>
    </citation>
    <scope>NUCLEOTIDE SEQUENCE [LARGE SCALE GENOMIC DNA]</scope>
    <source>
        <strain evidence="3">CCUG 18818</strain>
    </source>
</reference>
<accession>A0AAI8MNE9</accession>
<protein>
    <submittedName>
        <fullName evidence="1">Uncharacterized protein</fullName>
    </submittedName>
</protein>